<dbReference type="Proteomes" id="UP000250163">
    <property type="component" value="Chromosome MORIYA"/>
</dbReference>
<dbReference type="AlphaFoldDB" id="A0A330LJF3"/>
<gene>
    <name evidence="2" type="primary">pspB</name>
    <name evidence="2" type="ORF">MORIYA_0251</name>
</gene>
<proteinExistence type="predicted"/>
<dbReference type="KEGG" id="mya:MORIYA_0251"/>
<dbReference type="GO" id="GO:0003677">
    <property type="term" value="F:DNA binding"/>
    <property type="evidence" value="ECO:0007669"/>
    <property type="project" value="UniProtKB-KW"/>
</dbReference>
<keyword evidence="1" id="KW-1133">Transmembrane helix</keyword>
<protein>
    <submittedName>
        <fullName evidence="2">DNA-binding transcriptional regulator of psp operon</fullName>
    </submittedName>
</protein>
<dbReference type="EMBL" id="LS483250">
    <property type="protein sequence ID" value="SQD76729.1"/>
    <property type="molecule type" value="Genomic_DNA"/>
</dbReference>
<organism evidence="2 3">
    <name type="scientific">Moritella yayanosii</name>
    <dbReference type="NCBI Taxonomy" id="69539"/>
    <lineage>
        <taxon>Bacteria</taxon>
        <taxon>Pseudomonadati</taxon>
        <taxon>Pseudomonadota</taxon>
        <taxon>Gammaproteobacteria</taxon>
        <taxon>Alteromonadales</taxon>
        <taxon>Moritellaceae</taxon>
        <taxon>Moritella</taxon>
    </lineage>
</organism>
<name>A0A330LJF3_9GAMM</name>
<accession>A0A330LJF3</accession>
<keyword evidence="2" id="KW-0238">DNA-binding</keyword>
<evidence type="ECO:0000256" key="1">
    <source>
        <dbReference type="SAM" id="Phobius"/>
    </source>
</evidence>
<dbReference type="GO" id="GO:0009271">
    <property type="term" value="P:phage shock"/>
    <property type="evidence" value="ECO:0007669"/>
    <property type="project" value="InterPro"/>
</dbReference>
<dbReference type="OrthoDB" id="6198106at2"/>
<dbReference type="RefSeq" id="WP_112711993.1">
    <property type="nucleotide sequence ID" value="NZ_LS483250.1"/>
</dbReference>
<keyword evidence="1" id="KW-0812">Transmembrane</keyword>
<keyword evidence="3" id="KW-1185">Reference proteome</keyword>
<evidence type="ECO:0000313" key="3">
    <source>
        <dbReference type="Proteomes" id="UP000250163"/>
    </source>
</evidence>
<sequence>MDFIQIPITVFLVFVAPLWLVLYYRSRRQSNQGLTPKDKDKLQTLISRTEQLQDRVISLEQILDQESPKWRDR</sequence>
<dbReference type="Pfam" id="PF06667">
    <property type="entry name" value="PspB"/>
    <property type="match status" value="1"/>
</dbReference>
<reference evidence="3" key="1">
    <citation type="submission" date="2018-05" db="EMBL/GenBank/DDBJ databases">
        <authorList>
            <person name="Cea G.-C."/>
            <person name="William W."/>
        </authorList>
    </citation>
    <scope>NUCLEOTIDE SEQUENCE [LARGE SCALE GENOMIC DNA]</scope>
    <source>
        <strain evidence="3">DB21MT 5</strain>
    </source>
</reference>
<feature type="transmembrane region" description="Helical" evidence="1">
    <location>
        <begin position="6"/>
        <end position="24"/>
    </location>
</feature>
<dbReference type="NCBIfam" id="TIGR02976">
    <property type="entry name" value="phageshock_pspB"/>
    <property type="match status" value="1"/>
</dbReference>
<dbReference type="GO" id="GO:0006355">
    <property type="term" value="P:regulation of DNA-templated transcription"/>
    <property type="evidence" value="ECO:0007669"/>
    <property type="project" value="InterPro"/>
</dbReference>
<dbReference type="InterPro" id="IPR009554">
    <property type="entry name" value="Phageshock_PspB"/>
</dbReference>
<keyword evidence="1" id="KW-0472">Membrane</keyword>
<evidence type="ECO:0000313" key="2">
    <source>
        <dbReference type="EMBL" id="SQD76729.1"/>
    </source>
</evidence>
<dbReference type="NCBIfam" id="NF006993">
    <property type="entry name" value="PRK09458.1"/>
    <property type="match status" value="1"/>
</dbReference>